<dbReference type="GO" id="GO:0004843">
    <property type="term" value="F:cysteine-type deubiquitinase activity"/>
    <property type="evidence" value="ECO:0000318"/>
    <property type="project" value="GO_Central"/>
</dbReference>
<dbReference type="GO" id="GO:0005634">
    <property type="term" value="C:nucleus"/>
    <property type="evidence" value="ECO:0000318"/>
    <property type="project" value="GO_Central"/>
</dbReference>
<evidence type="ECO:0000256" key="3">
    <source>
        <dbReference type="ARBA" id="ARBA00022670"/>
    </source>
</evidence>
<dbReference type="Pfam" id="PF00443">
    <property type="entry name" value="UCH"/>
    <property type="match status" value="1"/>
</dbReference>
<dbReference type="EnsemblPlants" id="PGSC0003DMT400046008">
    <property type="protein sequence ID" value="PGSC0003DMT400046008"/>
    <property type="gene ID" value="PGSC0003DMG400017850"/>
</dbReference>
<dbReference type="AlphaFoldDB" id="M1BII9"/>
<dbReference type="PaxDb" id="4113-PGSC0003DMT400046008"/>
<evidence type="ECO:0000256" key="1">
    <source>
        <dbReference type="ARBA" id="ARBA00000707"/>
    </source>
</evidence>
<evidence type="ECO:0000259" key="10">
    <source>
        <dbReference type="PROSITE" id="PS50235"/>
    </source>
</evidence>
<dbReference type="PROSITE" id="PS00973">
    <property type="entry name" value="USP_2"/>
    <property type="match status" value="1"/>
</dbReference>
<keyword evidence="4 8" id="KW-0833">Ubl conjugation pathway</keyword>
<comment type="function">
    <text evidence="7 8">Recognizes and hydrolyzes the peptide bond at the C-terminal Gly of ubiquitin. Involved in the processing of poly-ubiquitin precursors as well as that of ubiquitinated proteins.</text>
</comment>
<evidence type="ECO:0000256" key="2">
    <source>
        <dbReference type="ARBA" id="ARBA00009085"/>
    </source>
</evidence>
<dbReference type="GO" id="GO:0031647">
    <property type="term" value="P:regulation of protein stability"/>
    <property type="evidence" value="ECO:0000318"/>
    <property type="project" value="GO_Central"/>
</dbReference>
<dbReference type="PROSITE" id="PS00972">
    <property type="entry name" value="USP_1"/>
    <property type="match status" value="1"/>
</dbReference>
<feature type="compositionally biased region" description="Polar residues" evidence="9">
    <location>
        <begin position="1"/>
        <end position="12"/>
    </location>
</feature>
<keyword evidence="3 8" id="KW-0645">Protease</keyword>
<comment type="catalytic activity">
    <reaction evidence="1 8">
        <text>Thiol-dependent hydrolysis of ester, thioester, amide, peptide and isopeptide bonds formed by the C-terminal Gly of ubiquitin (a 76-residue protein attached to proteins as an intracellular targeting signal).</text>
        <dbReference type="EC" id="3.4.19.12"/>
    </reaction>
</comment>
<feature type="region of interest" description="Disordered" evidence="9">
    <location>
        <begin position="1"/>
        <end position="20"/>
    </location>
</feature>
<sequence>MKKINTENGQTSLDHDALKSQEIGKNNVDFSLVKIEVEEESKEKDSGLNEWSPIRVESNSLIISVDSDSMGYIVSSDSNELSYSGWAEWSPLTVVPISSIEPKNFKETAEETRPIENKPSKMVGLGMCNLGNTCFLNAVVQSFMHTVVFLELLASIDHVSPCDNHTVGFCVVCMIRDLVDLSMAGAFDYVSPKKIVSHLRDFSPDFDWYQQEDAHEFLQCFLNKLEYCCYNLEPQDNIVKEAFGGRFVSKLRCCNCDHFSVTHEPLIDISLEIEDIDNVPAALESFTKIEKIEFYCEKCKTQGPFEKQLIVDRAPSVVALHLKRFKNNIIVVQKVDKHVSFPLELDMLLYTNKINNEEMKYDLYAIIVHSGPSISSGHYYSFIRCAPNEWYKFNDEQVVFVEEDFVLAQEAYIVFYARRGTPWFSDYIQIHRAFVNLIIPTTSPCIPNNHAFDVGEFNNVADETNMKHELNKIEQDDFPDQEYSKDQLQDVKIKHVCSRDEEFMDALHGGSHVSFVNEKKRKLEDSPSRDD</sequence>
<dbReference type="PROSITE" id="PS50235">
    <property type="entry name" value="USP_3"/>
    <property type="match status" value="1"/>
</dbReference>
<dbReference type="OMA" id="HFSVTHE"/>
<dbReference type="PANTHER" id="PTHR24006:SF747">
    <property type="entry name" value="UBIQUITIN CARBOXYL-TERMINAL HYDROLASE 20"/>
    <property type="match status" value="1"/>
</dbReference>
<dbReference type="FunFam" id="3.90.70.10:FF:000116">
    <property type="entry name" value="Ubiquitin carboxyl-terminal hydrolase 20"/>
    <property type="match status" value="1"/>
</dbReference>
<dbReference type="PANTHER" id="PTHR24006">
    <property type="entry name" value="UBIQUITIN CARBOXYL-TERMINAL HYDROLASE"/>
    <property type="match status" value="1"/>
</dbReference>
<dbReference type="InterPro" id="IPR028889">
    <property type="entry name" value="USP"/>
</dbReference>
<dbReference type="SUPFAM" id="SSF54001">
    <property type="entry name" value="Cysteine proteinases"/>
    <property type="match status" value="1"/>
</dbReference>
<dbReference type="InterPro" id="IPR018200">
    <property type="entry name" value="USP_CS"/>
</dbReference>
<keyword evidence="5 8" id="KW-0378">Hydrolase</keyword>
<reference evidence="12" key="1">
    <citation type="journal article" date="2011" name="Nature">
        <title>Genome sequence and analysis of the tuber crop potato.</title>
        <authorList>
            <consortium name="The Potato Genome Sequencing Consortium"/>
        </authorList>
    </citation>
    <scope>NUCLEOTIDE SEQUENCE [LARGE SCALE GENOMIC DNA]</scope>
    <source>
        <strain evidence="12">cv. DM1-3 516 R44</strain>
    </source>
</reference>
<dbReference type="Gene3D" id="3.90.70.10">
    <property type="entry name" value="Cysteine proteinases"/>
    <property type="match status" value="1"/>
</dbReference>
<evidence type="ECO:0000256" key="6">
    <source>
        <dbReference type="ARBA" id="ARBA00022807"/>
    </source>
</evidence>
<dbReference type="HOGENOM" id="CLU_038644_0_0_1"/>
<dbReference type="GO" id="GO:0016579">
    <property type="term" value="P:protein deubiquitination"/>
    <property type="evidence" value="ECO:0007669"/>
    <property type="project" value="InterPro"/>
</dbReference>
<dbReference type="Gramene" id="PGSC0003DMT400046008">
    <property type="protein sequence ID" value="PGSC0003DMT400046008"/>
    <property type="gene ID" value="PGSC0003DMG400017850"/>
</dbReference>
<evidence type="ECO:0000256" key="8">
    <source>
        <dbReference type="RuleBase" id="RU366025"/>
    </source>
</evidence>
<dbReference type="eggNOG" id="KOG1865">
    <property type="taxonomic scope" value="Eukaryota"/>
</dbReference>
<feature type="domain" description="USP" evidence="10">
    <location>
        <begin position="125"/>
        <end position="419"/>
    </location>
</feature>
<dbReference type="InterPro" id="IPR038765">
    <property type="entry name" value="Papain-like_cys_pep_sf"/>
</dbReference>
<dbReference type="InParanoid" id="M1BII9"/>
<dbReference type="STRING" id="4113.M1BII9"/>
<dbReference type="SMR" id="M1BII9"/>
<dbReference type="Proteomes" id="UP000011115">
    <property type="component" value="Unassembled WGS sequence"/>
</dbReference>
<evidence type="ECO:0000256" key="5">
    <source>
        <dbReference type="ARBA" id="ARBA00022801"/>
    </source>
</evidence>
<dbReference type="InterPro" id="IPR001394">
    <property type="entry name" value="Peptidase_C19_UCH"/>
</dbReference>
<keyword evidence="12" id="KW-1185">Reference proteome</keyword>
<name>M1BII9_SOLTU</name>
<keyword evidence="6 8" id="KW-0788">Thiol protease</keyword>
<dbReference type="EC" id="3.4.19.12" evidence="8"/>
<organism evidence="11 12">
    <name type="scientific">Solanum tuberosum</name>
    <name type="common">Potato</name>
    <dbReference type="NCBI Taxonomy" id="4113"/>
    <lineage>
        <taxon>Eukaryota</taxon>
        <taxon>Viridiplantae</taxon>
        <taxon>Streptophyta</taxon>
        <taxon>Embryophyta</taxon>
        <taxon>Tracheophyta</taxon>
        <taxon>Spermatophyta</taxon>
        <taxon>Magnoliopsida</taxon>
        <taxon>eudicotyledons</taxon>
        <taxon>Gunneridae</taxon>
        <taxon>Pentapetalae</taxon>
        <taxon>asterids</taxon>
        <taxon>lamiids</taxon>
        <taxon>Solanales</taxon>
        <taxon>Solanaceae</taxon>
        <taxon>Solanoideae</taxon>
        <taxon>Solaneae</taxon>
        <taxon>Solanum</taxon>
    </lineage>
</organism>
<dbReference type="GO" id="GO:0006508">
    <property type="term" value="P:proteolysis"/>
    <property type="evidence" value="ECO:0007669"/>
    <property type="project" value="UniProtKB-KW"/>
</dbReference>
<accession>M1BII9</accession>
<evidence type="ECO:0000256" key="7">
    <source>
        <dbReference type="ARBA" id="ARBA00037450"/>
    </source>
</evidence>
<comment type="similarity">
    <text evidence="2 8">Belongs to the peptidase C19 family.</text>
</comment>
<proteinExistence type="inferred from homology"/>
<evidence type="ECO:0000256" key="9">
    <source>
        <dbReference type="SAM" id="MobiDB-lite"/>
    </source>
</evidence>
<reference evidence="11" key="2">
    <citation type="submission" date="2015-06" db="UniProtKB">
        <authorList>
            <consortium name="EnsemblPlants"/>
        </authorList>
    </citation>
    <scope>IDENTIFICATION</scope>
    <source>
        <strain evidence="11">DM1-3 516 R44</strain>
    </source>
</reference>
<evidence type="ECO:0000313" key="12">
    <source>
        <dbReference type="Proteomes" id="UP000011115"/>
    </source>
</evidence>
<dbReference type="FunCoup" id="M1BII9">
    <property type="interactions" value="478"/>
</dbReference>
<dbReference type="GO" id="GO:0005829">
    <property type="term" value="C:cytosol"/>
    <property type="evidence" value="ECO:0000318"/>
    <property type="project" value="GO_Central"/>
</dbReference>
<dbReference type="InterPro" id="IPR050164">
    <property type="entry name" value="Peptidase_C19"/>
</dbReference>
<protein>
    <recommendedName>
        <fullName evidence="8">Ubiquitin carboxyl-terminal hydrolase</fullName>
        <ecNumber evidence="8">3.4.19.12</ecNumber>
    </recommendedName>
</protein>
<evidence type="ECO:0000256" key="4">
    <source>
        <dbReference type="ARBA" id="ARBA00022786"/>
    </source>
</evidence>
<evidence type="ECO:0000313" key="11">
    <source>
        <dbReference type="EnsemblPlants" id="PGSC0003DMT400046008"/>
    </source>
</evidence>